<dbReference type="OrthoDB" id="1700726at2759"/>
<dbReference type="Gene3D" id="3.40.50.12780">
    <property type="entry name" value="N-terminal domain of ligase-like"/>
    <property type="match status" value="1"/>
</dbReference>
<dbReference type="GO" id="GO:0016020">
    <property type="term" value="C:membrane"/>
    <property type="evidence" value="ECO:0007669"/>
    <property type="project" value="TreeGrafter"/>
</dbReference>
<organism evidence="4 5">
    <name type="scientific">Reticulomyxa filosa</name>
    <dbReference type="NCBI Taxonomy" id="46433"/>
    <lineage>
        <taxon>Eukaryota</taxon>
        <taxon>Sar</taxon>
        <taxon>Rhizaria</taxon>
        <taxon>Retaria</taxon>
        <taxon>Foraminifera</taxon>
        <taxon>Monothalamids</taxon>
        <taxon>Reticulomyxidae</taxon>
        <taxon>Reticulomyxa</taxon>
    </lineage>
</organism>
<dbReference type="GO" id="GO:0004467">
    <property type="term" value="F:long-chain fatty acid-CoA ligase activity"/>
    <property type="evidence" value="ECO:0007669"/>
    <property type="project" value="TreeGrafter"/>
</dbReference>
<keyword evidence="1" id="KW-0547">Nucleotide-binding</keyword>
<dbReference type="AlphaFoldDB" id="X6N916"/>
<evidence type="ECO:0000313" key="5">
    <source>
        <dbReference type="Proteomes" id="UP000023152"/>
    </source>
</evidence>
<protein>
    <recommendedName>
        <fullName evidence="3">AMP-dependent synthetase/ligase domain-containing protein</fullName>
    </recommendedName>
</protein>
<dbReference type="InterPro" id="IPR000873">
    <property type="entry name" value="AMP-dep_synth/lig_dom"/>
</dbReference>
<dbReference type="SUPFAM" id="SSF56801">
    <property type="entry name" value="Acetyl-CoA synthetase-like"/>
    <property type="match status" value="1"/>
</dbReference>
<evidence type="ECO:0000256" key="2">
    <source>
        <dbReference type="ARBA" id="ARBA00022840"/>
    </source>
</evidence>
<keyword evidence="5" id="KW-1185">Reference proteome</keyword>
<dbReference type="PANTHER" id="PTHR43272">
    <property type="entry name" value="LONG-CHAIN-FATTY-ACID--COA LIGASE"/>
    <property type="match status" value="1"/>
</dbReference>
<feature type="domain" description="AMP-dependent synthetase/ligase" evidence="3">
    <location>
        <begin position="49"/>
        <end position="148"/>
    </location>
</feature>
<dbReference type="InterPro" id="IPR042099">
    <property type="entry name" value="ANL_N_sf"/>
</dbReference>
<dbReference type="GO" id="GO:0005783">
    <property type="term" value="C:endoplasmic reticulum"/>
    <property type="evidence" value="ECO:0007669"/>
    <property type="project" value="TreeGrafter"/>
</dbReference>
<comment type="caution">
    <text evidence="4">The sequence shown here is derived from an EMBL/GenBank/DDBJ whole genome shotgun (WGS) entry which is preliminary data.</text>
</comment>
<evidence type="ECO:0000259" key="3">
    <source>
        <dbReference type="Pfam" id="PF00501"/>
    </source>
</evidence>
<proteinExistence type="predicted"/>
<reference evidence="4 5" key="1">
    <citation type="journal article" date="2013" name="Curr. Biol.">
        <title>The Genome of the Foraminiferan Reticulomyxa filosa.</title>
        <authorList>
            <person name="Glockner G."/>
            <person name="Hulsmann N."/>
            <person name="Schleicher M."/>
            <person name="Noegel A.A."/>
            <person name="Eichinger L."/>
            <person name="Gallinger C."/>
            <person name="Pawlowski J."/>
            <person name="Sierra R."/>
            <person name="Euteneuer U."/>
            <person name="Pillet L."/>
            <person name="Moustafa A."/>
            <person name="Platzer M."/>
            <person name="Groth M."/>
            <person name="Szafranski K."/>
            <person name="Schliwa M."/>
        </authorList>
    </citation>
    <scope>NUCLEOTIDE SEQUENCE [LARGE SCALE GENOMIC DNA]</scope>
</reference>
<evidence type="ECO:0000256" key="1">
    <source>
        <dbReference type="ARBA" id="ARBA00022741"/>
    </source>
</evidence>
<dbReference type="OMA" id="ENTCLAT"/>
<dbReference type="PANTHER" id="PTHR43272:SF33">
    <property type="entry name" value="AMP-BINDING DOMAIN-CONTAINING PROTEIN-RELATED"/>
    <property type="match status" value="1"/>
</dbReference>
<name>X6N916_RETFI</name>
<evidence type="ECO:0000313" key="4">
    <source>
        <dbReference type="EMBL" id="ETO22541.1"/>
    </source>
</evidence>
<dbReference type="EMBL" id="ASPP01010647">
    <property type="protein sequence ID" value="ETO22541.1"/>
    <property type="molecule type" value="Genomic_DNA"/>
</dbReference>
<dbReference type="Pfam" id="PF00501">
    <property type="entry name" value="AMP-binding"/>
    <property type="match status" value="1"/>
</dbReference>
<gene>
    <name evidence="4" type="ORF">RFI_14656</name>
</gene>
<dbReference type="GO" id="GO:0005524">
    <property type="term" value="F:ATP binding"/>
    <property type="evidence" value="ECO:0007669"/>
    <property type="project" value="UniProtKB-KW"/>
</dbReference>
<sequence>MKESVIAIKFQDAVYQQVNSSSWLRRWLFYKAFDAKSKAIDAGKTPSPFWDRLVFSKIRQAFGGRIRVATSGSAPLSVGTAKFLRIVFADEVVEGYGLTETNAVGTTSSPYDKNTYGHVGALGSIVEMKIVDVPEMQYLFCKKKTKICDYNPEATKEVLREDGWFATGDIGKWRLDGKLQLIDRKKTCSRLLFFNANILASVLAQGEYIRPEYIEGIYKRSLYVGNIFVHGNSDETYLVAVVYPDPEVFAKWATQNGLGSIANNLEALIKEPGVKSVIEKDMERVALEESLQGYERVKKFILVKDDFTVENGLLTSSMKLKRHVAKKKFAEEIKKMYSEPILIKAKL</sequence>
<accession>X6N916</accession>
<keyword evidence="2" id="KW-0067">ATP-binding</keyword>
<dbReference type="Proteomes" id="UP000023152">
    <property type="component" value="Unassembled WGS sequence"/>
</dbReference>